<evidence type="ECO:0000313" key="3">
    <source>
        <dbReference type="Proteomes" id="UP000996601"/>
    </source>
</evidence>
<gene>
    <name evidence="2" type="ORF">GB927_007640</name>
</gene>
<dbReference type="Proteomes" id="UP000996601">
    <property type="component" value="Unassembled WGS sequence"/>
</dbReference>
<dbReference type="EMBL" id="WHSB02000002">
    <property type="protein sequence ID" value="MCQ4629899.1"/>
    <property type="molecule type" value="Genomic_DNA"/>
</dbReference>
<protein>
    <submittedName>
        <fullName evidence="2">DUF2934 domain-containing protein</fullName>
    </submittedName>
</protein>
<dbReference type="Pfam" id="PF11154">
    <property type="entry name" value="DUF2934"/>
    <property type="match status" value="1"/>
</dbReference>
<proteinExistence type="predicted"/>
<evidence type="ECO:0000256" key="1">
    <source>
        <dbReference type="SAM" id="MobiDB-lite"/>
    </source>
</evidence>
<evidence type="ECO:0000313" key="2">
    <source>
        <dbReference type="EMBL" id="MCQ4629899.1"/>
    </source>
</evidence>
<dbReference type="InterPro" id="IPR021327">
    <property type="entry name" value="DUF2934"/>
</dbReference>
<feature type="region of interest" description="Disordered" evidence="1">
    <location>
        <begin position="39"/>
        <end position="63"/>
    </location>
</feature>
<sequence>MQDERDRRIKARAFELWQQEGSLDGRTLGHWLQAEREIQEEGRVAEEGGTIPEKPYRNGEART</sequence>
<name>A0ABT1R4C2_9HYPH</name>
<organism evidence="2 3">
    <name type="scientific">Shinella lacus</name>
    <dbReference type="NCBI Taxonomy" id="2654216"/>
    <lineage>
        <taxon>Bacteria</taxon>
        <taxon>Pseudomonadati</taxon>
        <taxon>Pseudomonadota</taxon>
        <taxon>Alphaproteobacteria</taxon>
        <taxon>Hyphomicrobiales</taxon>
        <taxon>Rhizobiaceae</taxon>
        <taxon>Shinella</taxon>
    </lineage>
</organism>
<feature type="compositionally biased region" description="Basic and acidic residues" evidence="1">
    <location>
        <begin position="54"/>
        <end position="63"/>
    </location>
</feature>
<comment type="caution">
    <text evidence="2">The sequence shown here is derived from an EMBL/GenBank/DDBJ whole genome shotgun (WGS) entry which is preliminary data.</text>
</comment>
<dbReference type="RefSeq" id="WP_256116070.1">
    <property type="nucleotide sequence ID" value="NZ_WHSB02000002.1"/>
</dbReference>
<keyword evidence="3" id="KW-1185">Reference proteome</keyword>
<reference evidence="2" key="1">
    <citation type="submission" date="2021-07" db="EMBL/GenBank/DDBJ databases">
        <title>Shinella sp. nov., a novel member of the genus Shinella from water.</title>
        <authorList>
            <person name="Deng Y."/>
        </authorList>
    </citation>
    <scope>NUCLEOTIDE SEQUENCE</scope>
    <source>
        <strain evidence="2">CPCC 100929</strain>
    </source>
</reference>
<accession>A0ABT1R4C2</accession>